<keyword evidence="2" id="KW-0413">Isomerase</keyword>
<proteinExistence type="inferred from homology"/>
<accession>A0A3P1SEZ9</accession>
<dbReference type="GO" id="GO:0016853">
    <property type="term" value="F:isomerase activity"/>
    <property type="evidence" value="ECO:0007669"/>
    <property type="project" value="UniProtKB-KW"/>
</dbReference>
<comment type="similarity">
    <text evidence="1">Belongs to the N-acylglucosamine 2-epimerase family.</text>
</comment>
<dbReference type="InterPro" id="IPR012341">
    <property type="entry name" value="6hp_glycosidase-like_sf"/>
</dbReference>
<dbReference type="InterPro" id="IPR008928">
    <property type="entry name" value="6-hairpin_glycosidase_sf"/>
</dbReference>
<dbReference type="EMBL" id="RQZF01000003">
    <property type="protein sequence ID" value="RRC95586.1"/>
    <property type="molecule type" value="Genomic_DNA"/>
</dbReference>
<dbReference type="AlphaFoldDB" id="A0A3P1SEZ9"/>
<gene>
    <name evidence="4" type="ORF">EII11_04760</name>
</gene>
<dbReference type="SUPFAM" id="SSF48208">
    <property type="entry name" value="Six-hairpin glycosidases"/>
    <property type="match status" value="1"/>
</dbReference>
<dbReference type="Pfam" id="PF07221">
    <property type="entry name" value="GlcNAc_2-epim"/>
    <property type="match status" value="1"/>
</dbReference>
<dbReference type="Proteomes" id="UP000280444">
    <property type="component" value="Unassembled WGS sequence"/>
</dbReference>
<dbReference type="Gene3D" id="1.50.10.10">
    <property type="match status" value="1"/>
</dbReference>
<sequence>MPAKELNMQTPWSHQVVREEFDEEIRLLIASLNDKLIADTASAPLDDTPAPQLLVDHAHRTTLWSLAALYLSHADAQAASTKARPSAAQHYTALHDLYYSGATEGEPNDATRSGSTPSPTAQPTEHSRPHNNEQTLIIAEALAHAAVAGIDGALDDLRHLLRDKEKHWWDPRHGLIRTAGGAHHSAPFDLGSNVYAIGVFLLASDVTGERIWADRARFIAHALHQNLPPTSLIWATVLHPDDAHGEQRHAATHAHPRATRAVLDAEQRTRIYFLWVRNLLHLRARIIEDGDEAPEWMLHDAWQIYRWIMATSWPARADGFTPLIQQVVQPSAAQLSPLVEAVSATEALGKTIEYDEGRDEWLAQLSADFALAMTWADTHLRQSPGQWRNTTARGHSEVSEEADSHEGALAALLSALMLARLPLTPSLPVSLEEGYLAPLRAAQETG</sequence>
<dbReference type="GO" id="GO:0005975">
    <property type="term" value="P:carbohydrate metabolic process"/>
    <property type="evidence" value="ECO:0007669"/>
    <property type="project" value="InterPro"/>
</dbReference>
<evidence type="ECO:0000256" key="2">
    <source>
        <dbReference type="ARBA" id="ARBA00023235"/>
    </source>
</evidence>
<evidence type="ECO:0000313" key="4">
    <source>
        <dbReference type="EMBL" id="RRC95586.1"/>
    </source>
</evidence>
<feature type="region of interest" description="Disordered" evidence="3">
    <location>
        <begin position="102"/>
        <end position="130"/>
    </location>
</feature>
<evidence type="ECO:0000313" key="5">
    <source>
        <dbReference type="Proteomes" id="UP000280444"/>
    </source>
</evidence>
<keyword evidence="5" id="KW-1185">Reference proteome</keyword>
<evidence type="ECO:0000256" key="3">
    <source>
        <dbReference type="SAM" id="MobiDB-lite"/>
    </source>
</evidence>
<comment type="caution">
    <text evidence="4">The sequence shown here is derived from an EMBL/GenBank/DDBJ whole genome shotgun (WGS) entry which is preliminary data.</text>
</comment>
<evidence type="ECO:0000256" key="1">
    <source>
        <dbReference type="ARBA" id="ARBA00008558"/>
    </source>
</evidence>
<dbReference type="InterPro" id="IPR010819">
    <property type="entry name" value="AGE/CE"/>
</dbReference>
<organism evidence="4 5">
    <name type="scientific">Schaalia canis</name>
    <dbReference type="NCBI Taxonomy" id="100469"/>
    <lineage>
        <taxon>Bacteria</taxon>
        <taxon>Bacillati</taxon>
        <taxon>Actinomycetota</taxon>
        <taxon>Actinomycetes</taxon>
        <taxon>Actinomycetales</taxon>
        <taxon>Actinomycetaceae</taxon>
        <taxon>Schaalia</taxon>
    </lineage>
</organism>
<protein>
    <submittedName>
        <fullName evidence="4">Uncharacterized protein</fullName>
    </submittedName>
</protein>
<name>A0A3P1SEZ9_9ACTO</name>
<reference evidence="4 5" key="1">
    <citation type="submission" date="2018-11" db="EMBL/GenBank/DDBJ databases">
        <title>Genomes From Bacteria Associated with the Canine Oral Cavity: a Test Case for Automated Genome-Based Taxonomic Assignment.</title>
        <authorList>
            <person name="Coil D.A."/>
            <person name="Jospin G."/>
            <person name="Darling A.E."/>
            <person name="Wallis C."/>
            <person name="Davis I.J."/>
            <person name="Harris S."/>
            <person name="Eisen J.A."/>
            <person name="Holcombe L.J."/>
            <person name="O'Flynn C."/>
        </authorList>
    </citation>
    <scope>NUCLEOTIDE SEQUENCE [LARGE SCALE GENOMIC DNA]</scope>
    <source>
        <strain evidence="4 5">OH770</strain>
    </source>
</reference>
<feature type="compositionally biased region" description="Polar residues" evidence="3">
    <location>
        <begin position="110"/>
        <end position="124"/>
    </location>
</feature>